<proteinExistence type="inferred from homology"/>
<dbReference type="Proteomes" id="UP000327044">
    <property type="component" value="Unassembled WGS sequence"/>
</dbReference>
<dbReference type="PANTHER" id="PTHR11567">
    <property type="entry name" value="ACID PHOSPHATASE-RELATED"/>
    <property type="match status" value="1"/>
</dbReference>
<keyword evidence="7" id="KW-0325">Glycoprotein</keyword>
<protein>
    <recommendedName>
        <fullName evidence="3">acid phosphatase</fullName>
        <ecNumber evidence="3">3.1.3.2</ecNumber>
    </recommendedName>
</protein>
<dbReference type="EMBL" id="VVIM01000004">
    <property type="protein sequence ID" value="KAB0800192.1"/>
    <property type="molecule type" value="Genomic_DNA"/>
</dbReference>
<dbReference type="SUPFAM" id="SSF53254">
    <property type="entry name" value="Phosphoglycerate mutase-like"/>
    <property type="match status" value="1"/>
</dbReference>
<comment type="catalytic activity">
    <reaction evidence="1">
        <text>a phosphate monoester + H2O = an alcohol + phosphate</text>
        <dbReference type="Rhea" id="RHEA:15017"/>
        <dbReference type="ChEBI" id="CHEBI:15377"/>
        <dbReference type="ChEBI" id="CHEBI:30879"/>
        <dbReference type="ChEBI" id="CHEBI:43474"/>
        <dbReference type="ChEBI" id="CHEBI:67140"/>
        <dbReference type="EC" id="3.1.3.2"/>
    </reaction>
</comment>
<keyword evidence="11" id="KW-1185">Reference proteome</keyword>
<evidence type="ECO:0000313" key="9">
    <source>
        <dbReference type="EMBL" id="KAB0790257.1"/>
    </source>
</evidence>
<accession>A0A5N4AS59</accession>
<dbReference type="AlphaFoldDB" id="A0A5N4AS59"/>
<evidence type="ECO:0000256" key="8">
    <source>
        <dbReference type="SAM" id="SignalP"/>
    </source>
</evidence>
<sequence length="360" mass="41668">MDMSQLLVLIVFIPLVTKTCIADDEDTLQQVHIFFRHGKRYPSERELYPKDPHLTLFNLDHWEKLTRIGEKESCILGNILRAHYGTFIGSSYNPDEIISKDSGTDRTMKSAQLLLHGLFSKCEFSALPSYNITSTTYELQQPRYFCPAYDEELNHLLSQNESSSILETNKDLLQYLTEKTGRRMKSLMDVFFLHGALSREKDLGLAHPLWVDSVMSRITDLAIARLHYESGNDQLRRLNGGRLLKNVVSKMKAFVDGAERQRKMFLYACHEFNLYSILTMLTEFEPHIPECSSAVAFELRKRSQNEDYIVKMVYFKNTLVPPHELLFKNCSCKYSEFENLTQSVLPTNYTKECRATTPLD</sequence>
<dbReference type="EC" id="3.1.3.2" evidence="3"/>
<evidence type="ECO:0000256" key="6">
    <source>
        <dbReference type="ARBA" id="ARBA00023157"/>
    </source>
</evidence>
<dbReference type="EMBL" id="VVIM01001586">
    <property type="protein sequence ID" value="KAB0790257.1"/>
    <property type="molecule type" value="Genomic_DNA"/>
</dbReference>
<evidence type="ECO:0000256" key="1">
    <source>
        <dbReference type="ARBA" id="ARBA00000032"/>
    </source>
</evidence>
<dbReference type="OrthoDB" id="10257284at2759"/>
<evidence type="ECO:0000256" key="3">
    <source>
        <dbReference type="ARBA" id="ARBA00012646"/>
    </source>
</evidence>
<evidence type="ECO:0000313" key="11">
    <source>
        <dbReference type="Proteomes" id="UP000327044"/>
    </source>
</evidence>
<evidence type="ECO:0000256" key="4">
    <source>
        <dbReference type="ARBA" id="ARBA00022729"/>
    </source>
</evidence>
<comment type="similarity">
    <text evidence="2">Belongs to the histidine acid phosphatase family.</text>
</comment>
<dbReference type="CDD" id="cd07061">
    <property type="entry name" value="HP_HAP_like"/>
    <property type="match status" value="1"/>
</dbReference>
<comment type="caution">
    <text evidence="10">The sequence shown here is derived from an EMBL/GenBank/DDBJ whole genome shotgun (WGS) entry which is preliminary data.</text>
</comment>
<evidence type="ECO:0000256" key="2">
    <source>
        <dbReference type="ARBA" id="ARBA00005375"/>
    </source>
</evidence>
<dbReference type="InterPro" id="IPR000560">
    <property type="entry name" value="His_Pase_clade-2"/>
</dbReference>
<evidence type="ECO:0000256" key="7">
    <source>
        <dbReference type="ARBA" id="ARBA00023180"/>
    </source>
</evidence>
<keyword evidence="5" id="KW-0378">Hydrolase</keyword>
<dbReference type="Pfam" id="PF00328">
    <property type="entry name" value="His_Phos_2"/>
    <property type="match status" value="1"/>
</dbReference>
<keyword evidence="6" id="KW-1015">Disulfide bond</keyword>
<dbReference type="PANTHER" id="PTHR11567:SF211">
    <property type="entry name" value="PROSTATIC ACID PHOSPHATASE"/>
    <property type="match status" value="1"/>
</dbReference>
<reference evidence="10 11" key="1">
    <citation type="journal article" date="2018" name="Elife">
        <title>Firefly genomes illuminate parallel origins of bioluminescence in beetles.</title>
        <authorList>
            <person name="Fallon T.R."/>
            <person name="Lower S.E."/>
            <person name="Chang C.H."/>
            <person name="Bessho-Uehara M."/>
            <person name="Martin G.J."/>
            <person name="Bewick A.J."/>
            <person name="Behringer M."/>
            <person name="Debat H.J."/>
            <person name="Wong I."/>
            <person name="Day J.C."/>
            <person name="Suvorov A."/>
            <person name="Silva C.J."/>
            <person name="Stanger-Hall K.F."/>
            <person name="Hall D.W."/>
            <person name="Schmitz R.J."/>
            <person name="Nelson D.R."/>
            <person name="Lewis S.M."/>
            <person name="Shigenobu S."/>
            <person name="Bybee S.M."/>
            <person name="Larracuente A.M."/>
            <person name="Oba Y."/>
            <person name="Weng J.K."/>
        </authorList>
    </citation>
    <scope>NUCLEOTIDE SEQUENCE [LARGE SCALE GENOMIC DNA]</scope>
    <source>
        <strain evidence="10">1611_PpyrPB1</strain>
        <tissue evidence="10">Whole body</tissue>
    </source>
</reference>
<dbReference type="GO" id="GO:0003993">
    <property type="term" value="F:acid phosphatase activity"/>
    <property type="evidence" value="ECO:0007669"/>
    <property type="project" value="UniProtKB-EC"/>
</dbReference>
<feature type="signal peptide" evidence="8">
    <location>
        <begin position="1"/>
        <end position="18"/>
    </location>
</feature>
<dbReference type="InterPro" id="IPR029033">
    <property type="entry name" value="His_PPase_superfam"/>
</dbReference>
<feature type="chain" id="PRO_5036371594" description="acid phosphatase" evidence="8">
    <location>
        <begin position="19"/>
        <end position="360"/>
    </location>
</feature>
<name>A0A5N4AS59_PHOPY</name>
<evidence type="ECO:0000313" key="10">
    <source>
        <dbReference type="EMBL" id="KAB0800192.1"/>
    </source>
</evidence>
<dbReference type="InParanoid" id="A0A5N4AS59"/>
<dbReference type="InterPro" id="IPR050645">
    <property type="entry name" value="Histidine_acid_phosphatase"/>
</dbReference>
<gene>
    <name evidence="10" type="ORF">PPYR_05932</name>
    <name evidence="9" type="ORF">PPYR_15406</name>
</gene>
<evidence type="ECO:0000256" key="5">
    <source>
        <dbReference type="ARBA" id="ARBA00022801"/>
    </source>
</evidence>
<dbReference type="Gene3D" id="3.40.50.1240">
    <property type="entry name" value="Phosphoglycerate mutase-like"/>
    <property type="match status" value="1"/>
</dbReference>
<organism evidence="10 11">
    <name type="scientific">Photinus pyralis</name>
    <name type="common">Common eastern firefly</name>
    <name type="synonym">Lampyris pyralis</name>
    <dbReference type="NCBI Taxonomy" id="7054"/>
    <lineage>
        <taxon>Eukaryota</taxon>
        <taxon>Metazoa</taxon>
        <taxon>Ecdysozoa</taxon>
        <taxon>Arthropoda</taxon>
        <taxon>Hexapoda</taxon>
        <taxon>Insecta</taxon>
        <taxon>Pterygota</taxon>
        <taxon>Neoptera</taxon>
        <taxon>Endopterygota</taxon>
        <taxon>Coleoptera</taxon>
        <taxon>Polyphaga</taxon>
        <taxon>Elateriformia</taxon>
        <taxon>Elateroidea</taxon>
        <taxon>Lampyridae</taxon>
        <taxon>Lampyrinae</taxon>
        <taxon>Photinus</taxon>
    </lineage>
</organism>
<reference evidence="10" key="2">
    <citation type="submission" date="2019-08" db="EMBL/GenBank/DDBJ databases">
        <authorList>
            <consortium name="Photinus pyralis genome working group"/>
            <person name="Fallon T.R."/>
            <person name="Sander Lower S.E."/>
            <person name="Weng J.-K."/>
        </authorList>
    </citation>
    <scope>NUCLEOTIDE SEQUENCE</scope>
    <source>
        <strain evidence="10">1611_PpyrPB1</strain>
        <tissue evidence="10">Whole body</tissue>
    </source>
</reference>
<keyword evidence="4 8" id="KW-0732">Signal</keyword>